<dbReference type="EMBL" id="CP011020">
    <property type="protein sequence ID" value="AKK01431.1"/>
    <property type="molecule type" value="Genomic_DNA"/>
</dbReference>
<reference evidence="2" key="2">
    <citation type="submission" date="2015-03" db="EMBL/GenBank/DDBJ databases">
        <authorList>
            <person name="Deng P."/>
            <person name="Lu S."/>
        </authorList>
    </citation>
    <scope>NUCLEOTIDE SEQUENCE [LARGE SCALE GENOMIC DNA]</scope>
    <source>
        <strain evidence="2">UFB2</strain>
    </source>
</reference>
<name>A0A0G3GJK4_9PSED</name>
<evidence type="ECO:0000313" key="1">
    <source>
        <dbReference type="EMBL" id="AKK01431.1"/>
    </source>
</evidence>
<sequence>MTLNLSEEEIRKALFGSAGSVASEVTESPAAKPVLRSVAKAAQRKSSSPRLRVTLKVTKTFEGEEEVFTFDANTLSTLIAEQEAKSAAKKKRYKYSEVVSIVSV</sequence>
<gene>
    <name evidence="1" type="ORF">VM99_26500</name>
</gene>
<protein>
    <submittedName>
        <fullName evidence="1">Uncharacterized protein</fullName>
    </submittedName>
</protein>
<proteinExistence type="predicted"/>
<reference evidence="1 2" key="1">
    <citation type="journal article" date="2015" name="Stand. Genomic Sci.">
        <title>Complete genome of Pseudomonas chlororaphis strain UFB2, a soil bacterium with antibacterial activity against bacterial canker pathogen of tomato.</title>
        <authorList>
            <person name="Deng P."/>
            <person name="Wang X."/>
            <person name="Baird S.M."/>
            <person name="Lu S.E."/>
        </authorList>
    </citation>
    <scope>NUCLEOTIDE SEQUENCE [LARGE SCALE GENOMIC DNA]</scope>
    <source>
        <strain evidence="1 2">UFB2</strain>
    </source>
</reference>
<organism evidence="1 2">
    <name type="scientific">Pseudomonas chlororaphis</name>
    <dbReference type="NCBI Taxonomy" id="587753"/>
    <lineage>
        <taxon>Bacteria</taxon>
        <taxon>Pseudomonadati</taxon>
        <taxon>Pseudomonadota</taxon>
        <taxon>Gammaproteobacteria</taxon>
        <taxon>Pseudomonadales</taxon>
        <taxon>Pseudomonadaceae</taxon>
        <taxon>Pseudomonas</taxon>
    </lineage>
</organism>
<evidence type="ECO:0000313" key="2">
    <source>
        <dbReference type="Proteomes" id="UP000035212"/>
    </source>
</evidence>
<dbReference type="AlphaFoldDB" id="A0A0G3GJK4"/>
<dbReference type="Proteomes" id="UP000035212">
    <property type="component" value="Chromosome"/>
</dbReference>
<accession>A0A0G3GJK4</accession>
<dbReference type="PATRIC" id="fig|587753.11.peg.5449"/>